<dbReference type="OrthoDB" id="2585667at2"/>
<feature type="domain" description="LysM" evidence="2">
    <location>
        <begin position="223"/>
        <end position="268"/>
    </location>
</feature>
<dbReference type="AlphaFoldDB" id="A0A559IVV1"/>
<name>A0A559IVV1_9BACL</name>
<dbReference type="InterPro" id="IPR036779">
    <property type="entry name" value="LysM_dom_sf"/>
</dbReference>
<dbReference type="InterPro" id="IPR018392">
    <property type="entry name" value="LysM"/>
</dbReference>
<dbReference type="SUPFAM" id="SSF54106">
    <property type="entry name" value="LysM domain"/>
    <property type="match status" value="2"/>
</dbReference>
<organism evidence="3 4">
    <name type="scientific">Paenibacillus agilis</name>
    <dbReference type="NCBI Taxonomy" id="3020863"/>
    <lineage>
        <taxon>Bacteria</taxon>
        <taxon>Bacillati</taxon>
        <taxon>Bacillota</taxon>
        <taxon>Bacilli</taxon>
        <taxon>Bacillales</taxon>
        <taxon>Paenibacillaceae</taxon>
        <taxon>Paenibacillus</taxon>
    </lineage>
</organism>
<dbReference type="SMART" id="SM00257">
    <property type="entry name" value="LysM"/>
    <property type="match status" value="2"/>
</dbReference>
<gene>
    <name evidence="3" type="ORF">FPZ44_01035</name>
</gene>
<evidence type="ECO:0000313" key="3">
    <source>
        <dbReference type="EMBL" id="TVX91765.1"/>
    </source>
</evidence>
<feature type="region of interest" description="Disordered" evidence="1">
    <location>
        <begin position="118"/>
        <end position="139"/>
    </location>
</feature>
<proteinExistence type="predicted"/>
<dbReference type="Pfam" id="PF21821">
    <property type="entry name" value="Dit_like"/>
    <property type="match status" value="1"/>
</dbReference>
<dbReference type="RefSeq" id="WP_144986584.1">
    <property type="nucleotide sequence ID" value="NZ_VNJK01000001.1"/>
</dbReference>
<dbReference type="Gene3D" id="3.10.350.10">
    <property type="entry name" value="LysM domain"/>
    <property type="match status" value="1"/>
</dbReference>
<dbReference type="Pfam" id="PF01476">
    <property type="entry name" value="LysM"/>
    <property type="match status" value="2"/>
</dbReference>
<protein>
    <submittedName>
        <fullName evidence="3">LysM peptidoglycan-binding domain-containing protein</fullName>
    </submittedName>
</protein>
<dbReference type="Proteomes" id="UP000318102">
    <property type="component" value="Unassembled WGS sequence"/>
</dbReference>
<comment type="caution">
    <text evidence="3">The sequence shown here is derived from an EMBL/GenBank/DDBJ whole genome shotgun (WGS) entry which is preliminary data.</text>
</comment>
<dbReference type="CDD" id="cd00118">
    <property type="entry name" value="LysM"/>
    <property type="match status" value="1"/>
</dbReference>
<reference evidence="3 4" key="1">
    <citation type="submission" date="2019-07" db="EMBL/GenBank/DDBJ databases">
        <authorList>
            <person name="Kim J."/>
        </authorList>
    </citation>
    <scope>NUCLEOTIDE SEQUENCE [LARGE SCALE GENOMIC DNA]</scope>
    <source>
        <strain evidence="3 4">N4</strain>
    </source>
</reference>
<dbReference type="InterPro" id="IPR048494">
    <property type="entry name" value="Dit-like_N"/>
</dbReference>
<dbReference type="EMBL" id="VNJK01000001">
    <property type="protein sequence ID" value="TVX91765.1"/>
    <property type="molecule type" value="Genomic_DNA"/>
</dbReference>
<dbReference type="PROSITE" id="PS51782">
    <property type="entry name" value="LYSM"/>
    <property type="match status" value="1"/>
</dbReference>
<accession>A0A559IVV1</accession>
<evidence type="ECO:0000256" key="1">
    <source>
        <dbReference type="SAM" id="MobiDB-lite"/>
    </source>
</evidence>
<evidence type="ECO:0000259" key="2">
    <source>
        <dbReference type="PROSITE" id="PS51782"/>
    </source>
</evidence>
<sequence length="269" mass="30118">MKQQWSKLGGVSLFVTSEEPSYSVQVSTHNVEKGGTITDHIQREGVTLNLQGLLLGEQAPQSRYQIVKAMEKGQLLQYFGRTMLTNCIITGFSTSHDNSISNGMSFSLTLKQIHVATKQRIKKGNKPSPTQKKGDGGSKQITYQHYPFSHLVRRGQTWETIADNYGFKPHQLREWNKPYVQLQEWDKKYKQVEEGMVLTIGPAEPKPDTNKYKGPHPSFVGVLTHEVKPGENWGTVAAMYGLSPVVLKSRNKHLSSNRALQPGMILGIA</sequence>
<evidence type="ECO:0000313" key="4">
    <source>
        <dbReference type="Proteomes" id="UP000318102"/>
    </source>
</evidence>
<keyword evidence="4" id="KW-1185">Reference proteome</keyword>